<feature type="chain" id="PRO_5046873839" evidence="1">
    <location>
        <begin position="21"/>
        <end position="305"/>
    </location>
</feature>
<dbReference type="Pfam" id="PF16119">
    <property type="entry name" value="DUF4835"/>
    <property type="match status" value="1"/>
</dbReference>
<name>A0ABW6A226_9BACT</name>
<protein>
    <submittedName>
        <fullName evidence="2">DUF4835 family protein</fullName>
    </submittedName>
</protein>
<keyword evidence="1" id="KW-0732">Signal</keyword>
<evidence type="ECO:0000313" key="2">
    <source>
        <dbReference type="EMBL" id="MFD2919312.1"/>
    </source>
</evidence>
<accession>A0ABW6A226</accession>
<dbReference type="EMBL" id="JBHUOZ010000001">
    <property type="protein sequence ID" value="MFD2919312.1"/>
    <property type="molecule type" value="Genomic_DNA"/>
</dbReference>
<gene>
    <name evidence="2" type="ORF">ACFS6H_06275</name>
</gene>
<keyword evidence="3" id="KW-1185">Reference proteome</keyword>
<organism evidence="2 3">
    <name type="scientific">Terrimonas rubra</name>
    <dbReference type="NCBI Taxonomy" id="1035890"/>
    <lineage>
        <taxon>Bacteria</taxon>
        <taxon>Pseudomonadati</taxon>
        <taxon>Bacteroidota</taxon>
        <taxon>Chitinophagia</taxon>
        <taxon>Chitinophagales</taxon>
        <taxon>Chitinophagaceae</taxon>
        <taxon>Terrimonas</taxon>
    </lineage>
</organism>
<dbReference type="RefSeq" id="WP_386096374.1">
    <property type="nucleotide sequence ID" value="NZ_JBHUOZ010000001.1"/>
</dbReference>
<comment type="caution">
    <text evidence="2">The sequence shown here is derived from an EMBL/GenBank/DDBJ whole genome shotgun (WGS) entry which is preliminary data.</text>
</comment>
<feature type="signal peptide" evidence="1">
    <location>
        <begin position="1"/>
        <end position="20"/>
    </location>
</feature>
<evidence type="ECO:0000256" key="1">
    <source>
        <dbReference type="SAM" id="SignalP"/>
    </source>
</evidence>
<dbReference type="InterPro" id="IPR032274">
    <property type="entry name" value="DUF4835"/>
</dbReference>
<proteinExistence type="predicted"/>
<evidence type="ECO:0000313" key="3">
    <source>
        <dbReference type="Proteomes" id="UP001597511"/>
    </source>
</evidence>
<sequence>MLKNLLFSTVFMAMVAGVNAQELQARLTVVSSKISSQIDKKIFQTLQTGLMNFLNTRKWTNDSYQQQEKIQCNFLLNLEQDLGDNVFKGKLTVQAARPIYNTTYDSPLINYLDENVTFKYVEFQPIEFNENRVQGNDPQVANLTAILAYYVNIILGLDYNSFSLRGGNTYFQKAWNIVNNAPEGREISGWRSFENQRNRYWLAENFNNNRFALVHDALYAYYRNGMDVFYENEEDGRNGILSSLNYLNTLNTENPNSMFMQFFFQGKSNELVGIFKKAKPDIRTRAADILSKLDITNITAYKELK</sequence>
<dbReference type="Proteomes" id="UP001597511">
    <property type="component" value="Unassembled WGS sequence"/>
</dbReference>
<reference evidence="3" key="1">
    <citation type="journal article" date="2019" name="Int. J. Syst. Evol. Microbiol.">
        <title>The Global Catalogue of Microorganisms (GCM) 10K type strain sequencing project: providing services to taxonomists for standard genome sequencing and annotation.</title>
        <authorList>
            <consortium name="The Broad Institute Genomics Platform"/>
            <consortium name="The Broad Institute Genome Sequencing Center for Infectious Disease"/>
            <person name="Wu L."/>
            <person name="Ma J."/>
        </authorList>
    </citation>
    <scope>NUCLEOTIDE SEQUENCE [LARGE SCALE GENOMIC DNA]</scope>
    <source>
        <strain evidence="3">KCTC 23299</strain>
    </source>
</reference>